<dbReference type="InterPro" id="IPR050125">
    <property type="entry name" value="GPCR_opsins"/>
</dbReference>
<dbReference type="PROSITE" id="PS50262">
    <property type="entry name" value="G_PROTEIN_RECEP_F1_2"/>
    <property type="match status" value="1"/>
</dbReference>
<feature type="transmembrane region" description="Helical" evidence="15">
    <location>
        <begin position="289"/>
        <end position="310"/>
    </location>
</feature>
<dbReference type="PANTHER" id="PTHR24240">
    <property type="entry name" value="OPSIN"/>
    <property type="match status" value="1"/>
</dbReference>
<dbReference type="InterPro" id="IPR000276">
    <property type="entry name" value="GPCR_Rhodpsn"/>
</dbReference>
<dbReference type="CDD" id="cd15086">
    <property type="entry name" value="7tmA_tmt_opsin"/>
    <property type="match status" value="1"/>
</dbReference>
<dbReference type="OrthoDB" id="2101615at2759"/>
<protein>
    <submittedName>
        <fullName evidence="18">Teleost multiple tissue opsin 3b</fullName>
    </submittedName>
</protein>
<dbReference type="AlphaFoldDB" id="A0A6P3W6S8"/>
<feature type="transmembrane region" description="Helical" evidence="15">
    <location>
        <begin position="117"/>
        <end position="138"/>
    </location>
</feature>
<evidence type="ECO:0000256" key="15">
    <source>
        <dbReference type="SAM" id="Phobius"/>
    </source>
</evidence>
<dbReference type="Proteomes" id="UP000515152">
    <property type="component" value="Chromosome 8"/>
</dbReference>
<evidence type="ECO:0000256" key="2">
    <source>
        <dbReference type="ARBA" id="ARBA00022543"/>
    </source>
</evidence>
<dbReference type="SUPFAM" id="SSF81321">
    <property type="entry name" value="Family A G protein-coupled receptor-like"/>
    <property type="match status" value="1"/>
</dbReference>
<dbReference type="GO" id="GO:0007601">
    <property type="term" value="P:visual perception"/>
    <property type="evidence" value="ECO:0007669"/>
    <property type="project" value="InterPro"/>
</dbReference>
<evidence type="ECO:0000256" key="7">
    <source>
        <dbReference type="ARBA" id="ARBA00022991"/>
    </source>
</evidence>
<keyword evidence="12" id="KW-0325">Glycoprotein</keyword>
<feature type="domain" description="G-protein coupled receptors family 1 profile" evidence="16">
    <location>
        <begin position="59"/>
        <end position="307"/>
    </location>
</feature>
<dbReference type="GeneID" id="105907402"/>
<evidence type="ECO:0000256" key="6">
    <source>
        <dbReference type="ARBA" id="ARBA00022989"/>
    </source>
</evidence>
<evidence type="ECO:0000313" key="17">
    <source>
        <dbReference type="Proteomes" id="UP000515152"/>
    </source>
</evidence>
<feature type="transmembrane region" description="Helical" evidence="15">
    <location>
        <begin position="44"/>
        <end position="68"/>
    </location>
</feature>
<dbReference type="Pfam" id="PF00001">
    <property type="entry name" value="7tm_1"/>
    <property type="match status" value="1"/>
</dbReference>
<proteinExistence type="predicted"/>
<dbReference type="GO" id="GO:0007602">
    <property type="term" value="P:phototransduction"/>
    <property type="evidence" value="ECO:0007669"/>
    <property type="project" value="UniProtKB-KW"/>
</dbReference>
<keyword evidence="11" id="KW-0675">Receptor</keyword>
<dbReference type="Gene3D" id="1.20.1070.10">
    <property type="entry name" value="Rhodopsin 7-helix transmembrane proteins"/>
    <property type="match status" value="1"/>
</dbReference>
<evidence type="ECO:0000256" key="1">
    <source>
        <dbReference type="ARBA" id="ARBA00004141"/>
    </source>
</evidence>
<evidence type="ECO:0000256" key="12">
    <source>
        <dbReference type="ARBA" id="ARBA00023180"/>
    </source>
</evidence>
<dbReference type="FunFam" id="1.20.1070.10:FF:000197">
    <property type="entry name" value="Teleost multiple tissue opsin 2b"/>
    <property type="match status" value="1"/>
</dbReference>
<evidence type="ECO:0000313" key="18">
    <source>
        <dbReference type="RefSeq" id="XP_012691175.2"/>
    </source>
</evidence>
<keyword evidence="9 15" id="KW-0472">Membrane</keyword>
<keyword evidence="5" id="KW-0681">Retinal protein</keyword>
<gene>
    <name evidence="18" type="primary">tmtops3b</name>
</gene>
<organism evidence="17 18">
    <name type="scientific">Clupea harengus</name>
    <name type="common">Atlantic herring</name>
    <dbReference type="NCBI Taxonomy" id="7950"/>
    <lineage>
        <taxon>Eukaryota</taxon>
        <taxon>Metazoa</taxon>
        <taxon>Chordata</taxon>
        <taxon>Craniata</taxon>
        <taxon>Vertebrata</taxon>
        <taxon>Euteleostomi</taxon>
        <taxon>Actinopterygii</taxon>
        <taxon>Neopterygii</taxon>
        <taxon>Teleostei</taxon>
        <taxon>Clupei</taxon>
        <taxon>Clupeiformes</taxon>
        <taxon>Clupeoidei</taxon>
        <taxon>Clupeidae</taxon>
        <taxon>Clupea</taxon>
    </lineage>
</organism>
<evidence type="ECO:0000256" key="5">
    <source>
        <dbReference type="ARBA" id="ARBA00022925"/>
    </source>
</evidence>
<keyword evidence="8" id="KW-0297">G-protein coupled receptor</keyword>
<evidence type="ECO:0000256" key="4">
    <source>
        <dbReference type="ARBA" id="ARBA00022692"/>
    </source>
</evidence>
<evidence type="ECO:0000256" key="3">
    <source>
        <dbReference type="ARBA" id="ARBA00022606"/>
    </source>
</evidence>
<dbReference type="InterPro" id="IPR002962">
    <property type="entry name" value="Peropsin"/>
</dbReference>
<name>A0A6P3W6S8_CLUHA</name>
<keyword evidence="17" id="KW-1185">Reference proteome</keyword>
<dbReference type="PRINTS" id="PR00237">
    <property type="entry name" value="GPCRRHODOPSN"/>
</dbReference>
<accession>A0A6P3W6S8</accession>
<feature type="transmembrane region" description="Helical" evidence="15">
    <location>
        <begin position="251"/>
        <end position="269"/>
    </location>
</feature>
<evidence type="ECO:0000256" key="11">
    <source>
        <dbReference type="ARBA" id="ARBA00023170"/>
    </source>
</evidence>
<keyword evidence="7" id="KW-0157">Chromophore</keyword>
<keyword evidence="3" id="KW-0716">Sensory transduction</keyword>
<dbReference type="GO" id="GO:0016020">
    <property type="term" value="C:membrane"/>
    <property type="evidence" value="ECO:0007669"/>
    <property type="project" value="UniProtKB-SubCell"/>
</dbReference>
<dbReference type="InterPro" id="IPR027430">
    <property type="entry name" value="Retinal_BS"/>
</dbReference>
<sequence>MVILNSDLNISTMDSTTLDPTTDVLRYPRALKDLPELSRTSHTIVAVCLGIIFILGFLGNFCVLLVFARFHVLRTPINLILLNICISDMLVCIFGTPFSFAASIYGKWLIGLSGCKWYGFANALFGIVSLVSFAILSLERYSTMLCYTTADVSDYRKAWLSIAGCWLYSLAWTLPPLLGWSSYGPEGPGTTCSVQWHHRSPGNVSYVTCLFIFCLLLPLVLMIYCYGKILIAIHGTARINQTSAQRRETHVLLMVLSMVSCYLLCWMPYGVVSLLATFGRVGAIGPTASIIPSLLAKTSTVLNPIVYVLFNNQFYRCFMALVPCVPGNQSHNYLHTLQSSPALAGHPNSLPLSPLGALSTPPDSPARLEERPHIPAKDQLQRDKEALVLVVHYTP</sequence>
<feature type="transmembrane region" description="Helical" evidence="15">
    <location>
        <begin position="204"/>
        <end position="231"/>
    </location>
</feature>
<evidence type="ECO:0000256" key="14">
    <source>
        <dbReference type="SAM" id="MobiDB-lite"/>
    </source>
</evidence>
<evidence type="ECO:0000259" key="16">
    <source>
        <dbReference type="PROSITE" id="PS50262"/>
    </source>
</evidence>
<evidence type="ECO:0000256" key="8">
    <source>
        <dbReference type="ARBA" id="ARBA00023040"/>
    </source>
</evidence>
<keyword evidence="13" id="KW-0807">Transducer</keyword>
<evidence type="ECO:0000256" key="10">
    <source>
        <dbReference type="ARBA" id="ARBA00023157"/>
    </source>
</evidence>
<dbReference type="CTD" id="102031126"/>
<dbReference type="PROSITE" id="PS00238">
    <property type="entry name" value="OPSIN"/>
    <property type="match status" value="1"/>
</dbReference>
<dbReference type="InterPro" id="IPR017452">
    <property type="entry name" value="GPCR_Rhodpsn_7TM"/>
</dbReference>
<keyword evidence="2" id="KW-0600">Photoreceptor protein</keyword>
<feature type="transmembrane region" description="Helical" evidence="15">
    <location>
        <begin position="80"/>
        <end position="105"/>
    </location>
</feature>
<keyword evidence="4 15" id="KW-0812">Transmembrane</keyword>
<dbReference type="KEGG" id="char:105907402"/>
<reference evidence="18" key="1">
    <citation type="submission" date="2025-08" db="UniProtKB">
        <authorList>
            <consortium name="RefSeq"/>
        </authorList>
    </citation>
    <scope>IDENTIFICATION</scope>
</reference>
<feature type="transmembrane region" description="Helical" evidence="15">
    <location>
        <begin position="158"/>
        <end position="178"/>
    </location>
</feature>
<comment type="subcellular location">
    <subcellularLocation>
        <location evidence="1">Membrane</location>
        <topology evidence="1">Multi-pass membrane protein</topology>
    </subcellularLocation>
</comment>
<evidence type="ECO:0000256" key="9">
    <source>
        <dbReference type="ARBA" id="ARBA00023136"/>
    </source>
</evidence>
<dbReference type="RefSeq" id="XP_012691175.2">
    <property type="nucleotide sequence ID" value="XM_012835721.3"/>
</dbReference>
<keyword evidence="6 15" id="KW-1133">Transmembrane helix</keyword>
<keyword evidence="10" id="KW-1015">Disulfide bond</keyword>
<dbReference type="PRINTS" id="PR01244">
    <property type="entry name" value="PEROPSIN"/>
</dbReference>
<evidence type="ECO:0000256" key="13">
    <source>
        <dbReference type="ARBA" id="ARBA00023224"/>
    </source>
</evidence>
<dbReference type="GO" id="GO:0004930">
    <property type="term" value="F:G protein-coupled receptor activity"/>
    <property type="evidence" value="ECO:0007669"/>
    <property type="project" value="UniProtKB-KW"/>
</dbReference>
<dbReference type="GO" id="GO:0009881">
    <property type="term" value="F:photoreceptor activity"/>
    <property type="evidence" value="ECO:0007669"/>
    <property type="project" value="UniProtKB-KW"/>
</dbReference>
<feature type="region of interest" description="Disordered" evidence="14">
    <location>
        <begin position="354"/>
        <end position="373"/>
    </location>
</feature>